<gene>
    <name evidence="3" type="ORF">F0344_12635</name>
</gene>
<proteinExistence type="predicted"/>
<name>A0A7G7BJ37_9ACTN</name>
<sequence length="89" mass="10300">MPTVTTQPRAIVRHVMWTIAPDQEPNAEPMTYALQCVTCSEKSERSEDWGEPQGWGLAHSGRHPSHNSYREEITRPWRTWMKPQPGDRS</sequence>
<accession>A0A7G7BJ37</accession>
<feature type="region of interest" description="Disordered" evidence="1">
    <location>
        <begin position="45"/>
        <end position="70"/>
    </location>
</feature>
<feature type="domain" description="DUF7848" evidence="2">
    <location>
        <begin position="7"/>
        <end position="83"/>
    </location>
</feature>
<dbReference type="Proteomes" id="UP000515307">
    <property type="component" value="Chromosome"/>
</dbReference>
<evidence type="ECO:0000256" key="1">
    <source>
        <dbReference type="SAM" id="MobiDB-lite"/>
    </source>
</evidence>
<keyword evidence="4" id="KW-1185">Reference proteome</keyword>
<dbReference type="Pfam" id="PF25232">
    <property type="entry name" value="DUF7848"/>
    <property type="match status" value="1"/>
</dbReference>
<dbReference type="InterPro" id="IPR057170">
    <property type="entry name" value="DUF7848"/>
</dbReference>
<evidence type="ECO:0000259" key="2">
    <source>
        <dbReference type="Pfam" id="PF25232"/>
    </source>
</evidence>
<protein>
    <recommendedName>
        <fullName evidence="2">DUF7848 domain-containing protein</fullName>
    </recommendedName>
</protein>
<reference evidence="4" key="1">
    <citation type="submission" date="2019-10" db="EMBL/GenBank/DDBJ databases">
        <title>Antimicrobial potential of Antarctic Bacteria.</title>
        <authorList>
            <person name="Benaud N."/>
            <person name="Edwards R.J."/>
            <person name="Ferrari B.C."/>
        </authorList>
    </citation>
    <scope>NUCLEOTIDE SEQUENCE [LARGE SCALE GENOMIC DNA]</scope>
    <source>
        <strain evidence="4">NBSH44</strain>
    </source>
</reference>
<evidence type="ECO:0000313" key="4">
    <source>
        <dbReference type="Proteomes" id="UP000515307"/>
    </source>
</evidence>
<dbReference type="AlphaFoldDB" id="A0A7G7BJ37"/>
<organism evidence="3 4">
    <name type="scientific">Streptomyces finlayi</name>
    <dbReference type="NCBI Taxonomy" id="67296"/>
    <lineage>
        <taxon>Bacteria</taxon>
        <taxon>Bacillati</taxon>
        <taxon>Actinomycetota</taxon>
        <taxon>Actinomycetes</taxon>
        <taxon>Kitasatosporales</taxon>
        <taxon>Streptomycetaceae</taxon>
        <taxon>Streptomyces</taxon>
    </lineage>
</organism>
<dbReference type="KEGG" id="sfiy:F0344_12635"/>
<dbReference type="EMBL" id="CP045702">
    <property type="protein sequence ID" value="QNE75352.1"/>
    <property type="molecule type" value="Genomic_DNA"/>
</dbReference>
<evidence type="ECO:0000313" key="3">
    <source>
        <dbReference type="EMBL" id="QNE75352.1"/>
    </source>
</evidence>